<dbReference type="InterPro" id="IPR001590">
    <property type="entry name" value="Peptidase_M12B"/>
</dbReference>
<keyword evidence="11" id="KW-1185">Reference proteome</keyword>
<dbReference type="GO" id="GO:0008237">
    <property type="term" value="F:metallopeptidase activity"/>
    <property type="evidence" value="ECO:0007669"/>
    <property type="project" value="UniProtKB-KW"/>
</dbReference>
<organism evidence="10 11">
    <name type="scientific">Sinanodonta woodiana</name>
    <name type="common">Chinese pond mussel</name>
    <name type="synonym">Anodonta woodiana</name>
    <dbReference type="NCBI Taxonomy" id="1069815"/>
    <lineage>
        <taxon>Eukaryota</taxon>
        <taxon>Metazoa</taxon>
        <taxon>Spiralia</taxon>
        <taxon>Lophotrochozoa</taxon>
        <taxon>Mollusca</taxon>
        <taxon>Bivalvia</taxon>
        <taxon>Autobranchia</taxon>
        <taxon>Heteroconchia</taxon>
        <taxon>Palaeoheterodonta</taxon>
        <taxon>Unionida</taxon>
        <taxon>Unionoidea</taxon>
        <taxon>Unionidae</taxon>
        <taxon>Unioninae</taxon>
        <taxon>Sinanodonta</taxon>
    </lineage>
</organism>
<accession>A0ABD3WMK7</accession>
<evidence type="ECO:0000256" key="3">
    <source>
        <dbReference type="ARBA" id="ARBA00022801"/>
    </source>
</evidence>
<keyword evidence="2 8" id="KW-0479">Metal-binding</keyword>
<evidence type="ECO:0000256" key="7">
    <source>
        <dbReference type="ARBA" id="ARBA00023180"/>
    </source>
</evidence>
<evidence type="ECO:0000256" key="2">
    <source>
        <dbReference type="ARBA" id="ARBA00022723"/>
    </source>
</evidence>
<evidence type="ECO:0000256" key="1">
    <source>
        <dbReference type="ARBA" id="ARBA00022670"/>
    </source>
</evidence>
<keyword evidence="6" id="KW-1015">Disulfide bond</keyword>
<proteinExistence type="predicted"/>
<gene>
    <name evidence="10" type="ORF">ACJMK2_038134</name>
</gene>
<dbReference type="GO" id="GO:0006508">
    <property type="term" value="P:proteolysis"/>
    <property type="evidence" value="ECO:0007669"/>
    <property type="project" value="UniProtKB-KW"/>
</dbReference>
<protein>
    <recommendedName>
        <fullName evidence="9">Peptidase M12B domain-containing protein</fullName>
    </recommendedName>
</protein>
<dbReference type="PANTHER" id="PTHR11905">
    <property type="entry name" value="ADAM A DISINTEGRIN AND METALLOPROTEASE DOMAIN"/>
    <property type="match status" value="1"/>
</dbReference>
<keyword evidence="3" id="KW-0378">Hydrolase</keyword>
<dbReference type="EMBL" id="JBJQND010000006">
    <property type="protein sequence ID" value="KAL3875209.1"/>
    <property type="molecule type" value="Genomic_DNA"/>
</dbReference>
<name>A0ABD3WMK7_SINWO</name>
<evidence type="ECO:0000256" key="8">
    <source>
        <dbReference type="PROSITE-ProRule" id="PRU00276"/>
    </source>
</evidence>
<keyword evidence="5" id="KW-0482">Metalloprotease</keyword>
<keyword evidence="1" id="KW-0645">Protease</keyword>
<dbReference type="Gene3D" id="3.40.390.10">
    <property type="entry name" value="Collagenase (Catalytic Domain)"/>
    <property type="match status" value="1"/>
</dbReference>
<dbReference type="Pfam" id="PF01421">
    <property type="entry name" value="Reprolysin"/>
    <property type="match status" value="1"/>
</dbReference>
<dbReference type="InterPro" id="IPR024079">
    <property type="entry name" value="MetalloPept_cat_dom_sf"/>
</dbReference>
<evidence type="ECO:0000256" key="4">
    <source>
        <dbReference type="ARBA" id="ARBA00022833"/>
    </source>
</evidence>
<keyword evidence="4 8" id="KW-0862">Zinc</keyword>
<feature type="binding site" evidence="8">
    <location>
        <position position="308"/>
    </location>
    <ligand>
        <name>Zn(2+)</name>
        <dbReference type="ChEBI" id="CHEBI:29105"/>
        <note>catalytic</note>
    </ligand>
</feature>
<evidence type="ECO:0000313" key="11">
    <source>
        <dbReference type="Proteomes" id="UP001634394"/>
    </source>
</evidence>
<reference evidence="10 11" key="1">
    <citation type="submission" date="2024-11" db="EMBL/GenBank/DDBJ databases">
        <title>Chromosome-level genome assembly of the freshwater bivalve Anodonta woodiana.</title>
        <authorList>
            <person name="Chen X."/>
        </authorList>
    </citation>
    <scope>NUCLEOTIDE SEQUENCE [LARGE SCALE GENOMIC DNA]</scope>
    <source>
        <strain evidence="10">MN2024</strain>
        <tissue evidence="10">Gills</tissue>
    </source>
</reference>
<keyword evidence="7" id="KW-0325">Glycoprotein</keyword>
<evidence type="ECO:0000259" key="9">
    <source>
        <dbReference type="PROSITE" id="PS50215"/>
    </source>
</evidence>
<evidence type="ECO:0000256" key="6">
    <source>
        <dbReference type="ARBA" id="ARBA00023157"/>
    </source>
</evidence>
<dbReference type="SUPFAM" id="SSF55486">
    <property type="entry name" value="Metalloproteases ('zincins'), catalytic domain"/>
    <property type="match status" value="1"/>
</dbReference>
<dbReference type="GO" id="GO:0046872">
    <property type="term" value="F:metal ion binding"/>
    <property type="evidence" value="ECO:0007669"/>
    <property type="project" value="UniProtKB-KW"/>
</dbReference>
<sequence length="499" mass="57309">MYERNIHPRRKRFWKAQYSDSKTEFDHRFPSSAFDTSLNKPQTVNFDEQDQSFLIFEESQRPRYVPGYPEEIPYLSEWSSNIDVDKSLLDDFREYEYLPSIHGAGKYATKTNAVDYEFNDNIDKRREHQAIDATIEVFLVIDNAIYRKFLKSSKYQSSVASTKLQQYYSIVIAMVDQRYQTVKETNMSLRVKISGMYIAKTRMQASWIEYLVRYSDHVKQGTVNASRALRRFQKWLRSTKNLPSFDHAILITGYSLSKNNANVDGLAYVGTICKTADGKSSSIVHDEGDFQSVGVISHELGHSLGATHDGDDDNIGCPANGNYIMAPQNTNDIKTAAHLHYFSRCSIRQLRKVLLSSQAECLHNAANEYISYDMQKRPPGTIFNADLQCKMAFGRQSSYCEEGEFGSEICKRLWCTDPSYPLMCRTSSRLVALPGTTCAADKVNRFSVLCQPNNLPPEMEEEEKKLNNKLKKEERLVKRCTLEPNKSYKSRYPTKKESV</sequence>
<dbReference type="PANTHER" id="PTHR11905:SF159">
    <property type="entry name" value="ADAM METALLOPROTEASE"/>
    <property type="match status" value="1"/>
</dbReference>
<feature type="domain" description="Peptidase M12B" evidence="9">
    <location>
        <begin position="133"/>
        <end position="366"/>
    </location>
</feature>
<feature type="binding site" evidence="8">
    <location>
        <position position="298"/>
    </location>
    <ligand>
        <name>Zn(2+)</name>
        <dbReference type="ChEBI" id="CHEBI:29105"/>
        <note>catalytic</note>
    </ligand>
</feature>
<dbReference type="Gene3D" id="3.40.1620.60">
    <property type="match status" value="1"/>
</dbReference>
<dbReference type="AlphaFoldDB" id="A0ABD3WMK7"/>
<evidence type="ECO:0000256" key="5">
    <source>
        <dbReference type="ARBA" id="ARBA00023049"/>
    </source>
</evidence>
<evidence type="ECO:0000313" key="10">
    <source>
        <dbReference type="EMBL" id="KAL3875209.1"/>
    </source>
</evidence>
<dbReference type="Pfam" id="PF17771">
    <property type="entry name" value="ADAMTS_CR_2"/>
    <property type="match status" value="1"/>
</dbReference>
<dbReference type="Proteomes" id="UP001634394">
    <property type="component" value="Unassembled WGS sequence"/>
</dbReference>
<comment type="caution">
    <text evidence="8">Lacks conserved residue(s) required for the propagation of feature annotation.</text>
</comment>
<feature type="binding site" evidence="8">
    <location>
        <position position="302"/>
    </location>
    <ligand>
        <name>Zn(2+)</name>
        <dbReference type="ChEBI" id="CHEBI:29105"/>
        <note>catalytic</note>
    </ligand>
</feature>
<dbReference type="InterPro" id="IPR041645">
    <property type="entry name" value="ADAMTS_CR_2"/>
</dbReference>
<comment type="caution">
    <text evidence="10">The sequence shown here is derived from an EMBL/GenBank/DDBJ whole genome shotgun (WGS) entry which is preliminary data.</text>
</comment>
<feature type="active site" evidence="8">
    <location>
        <position position="299"/>
    </location>
</feature>
<dbReference type="PROSITE" id="PS50215">
    <property type="entry name" value="ADAM_MEPRO"/>
    <property type="match status" value="1"/>
</dbReference>